<sequence>MSIRVLVVDDEPIARRGLLRLLRQETDIEVIEECGDGESAVDAIGRLAPDLVFLDVQMPELDGFAVIEAVGAQRMPAVIFVTAFDQHAVRAFDAQALDYVLKPIDPARFRRALQRARERLARLDGDFVRRVALALGEIDRSGAPRHPDRLAIRSEGRVRLVDVGEVERLVAAGNYVEVHAGARPHLMRETMASLEARLDPAWFVRISRAAIIGIGHVREVQPLFNGDFVVIQKSGAKVNGSRRYRAALEKLLG</sequence>
<evidence type="ECO:0000313" key="7">
    <source>
        <dbReference type="Proteomes" id="UP000029392"/>
    </source>
</evidence>
<dbReference type="PANTHER" id="PTHR48111:SF69">
    <property type="entry name" value="RESPONSE REGULATOR RECEIVER"/>
    <property type="match status" value="1"/>
</dbReference>
<reference evidence="6 7" key="1">
    <citation type="submission" date="2013-09" db="EMBL/GenBank/DDBJ databases">
        <title>Genome sequencing of Arenimonas malthae.</title>
        <authorList>
            <person name="Chen F."/>
            <person name="Wang G."/>
        </authorList>
    </citation>
    <scope>NUCLEOTIDE SEQUENCE [LARGE SCALE GENOMIC DNA]</scope>
    <source>
        <strain evidence="6 7">CC-JY-1</strain>
    </source>
</reference>
<evidence type="ECO:0008006" key="8">
    <source>
        <dbReference type="Google" id="ProtNLM"/>
    </source>
</evidence>
<dbReference type="PROSITE" id="PS50110">
    <property type="entry name" value="RESPONSE_REGULATORY"/>
    <property type="match status" value="1"/>
</dbReference>
<dbReference type="Pfam" id="PF00072">
    <property type="entry name" value="Response_reg"/>
    <property type="match status" value="1"/>
</dbReference>
<dbReference type="SMART" id="SM00850">
    <property type="entry name" value="LytTR"/>
    <property type="match status" value="1"/>
</dbReference>
<comment type="caution">
    <text evidence="6">The sequence shown here is derived from an EMBL/GenBank/DDBJ whole genome shotgun (WGS) entry which is preliminary data.</text>
</comment>
<dbReference type="Pfam" id="PF04397">
    <property type="entry name" value="LytTR"/>
    <property type="match status" value="1"/>
</dbReference>
<evidence type="ECO:0000313" key="6">
    <source>
        <dbReference type="EMBL" id="KFN42247.1"/>
    </source>
</evidence>
<evidence type="ECO:0000256" key="2">
    <source>
        <dbReference type="ARBA" id="ARBA00023125"/>
    </source>
</evidence>
<dbReference type="InterPro" id="IPR039420">
    <property type="entry name" value="WalR-like"/>
</dbReference>
<dbReference type="PROSITE" id="PS50930">
    <property type="entry name" value="HTH_LYTTR"/>
    <property type="match status" value="1"/>
</dbReference>
<dbReference type="InterPro" id="IPR011006">
    <property type="entry name" value="CheY-like_superfamily"/>
</dbReference>
<feature type="domain" description="HTH LytTR-type" evidence="5">
    <location>
        <begin position="150"/>
        <end position="253"/>
    </location>
</feature>
<dbReference type="PANTHER" id="PTHR48111">
    <property type="entry name" value="REGULATOR OF RPOS"/>
    <property type="match status" value="1"/>
</dbReference>
<dbReference type="GO" id="GO:0000976">
    <property type="term" value="F:transcription cis-regulatory region binding"/>
    <property type="evidence" value="ECO:0007669"/>
    <property type="project" value="TreeGrafter"/>
</dbReference>
<evidence type="ECO:0000259" key="4">
    <source>
        <dbReference type="PROSITE" id="PS50110"/>
    </source>
</evidence>
<dbReference type="Gene3D" id="3.40.50.2300">
    <property type="match status" value="1"/>
</dbReference>
<dbReference type="InterPro" id="IPR007492">
    <property type="entry name" value="LytTR_DNA-bd_dom"/>
</dbReference>
<keyword evidence="7" id="KW-1185">Reference proteome</keyword>
<name>A0A091ASV5_9GAMM</name>
<organism evidence="6 7">
    <name type="scientific">Arenimonas malthae CC-JY-1</name>
    <dbReference type="NCBI Taxonomy" id="1384054"/>
    <lineage>
        <taxon>Bacteria</taxon>
        <taxon>Pseudomonadati</taxon>
        <taxon>Pseudomonadota</taxon>
        <taxon>Gammaproteobacteria</taxon>
        <taxon>Lysobacterales</taxon>
        <taxon>Lysobacteraceae</taxon>
        <taxon>Arenimonas</taxon>
    </lineage>
</organism>
<dbReference type="InterPro" id="IPR001789">
    <property type="entry name" value="Sig_transdc_resp-reg_receiver"/>
</dbReference>
<dbReference type="AlphaFoldDB" id="A0A091ASV5"/>
<keyword evidence="1" id="KW-0902">Two-component regulatory system</keyword>
<dbReference type="RefSeq" id="WP_043805117.1">
    <property type="nucleotide sequence ID" value="NZ_AVCH01000203.1"/>
</dbReference>
<feature type="modified residue" description="4-aspartylphosphate" evidence="3">
    <location>
        <position position="55"/>
    </location>
</feature>
<dbReference type="SUPFAM" id="SSF52172">
    <property type="entry name" value="CheY-like"/>
    <property type="match status" value="1"/>
</dbReference>
<gene>
    <name evidence="6" type="ORF">N790_02960</name>
</gene>
<dbReference type="EMBL" id="AVCH01000203">
    <property type="protein sequence ID" value="KFN42247.1"/>
    <property type="molecule type" value="Genomic_DNA"/>
</dbReference>
<dbReference type="SMART" id="SM00448">
    <property type="entry name" value="REC"/>
    <property type="match status" value="1"/>
</dbReference>
<proteinExistence type="predicted"/>
<feature type="domain" description="Response regulatory" evidence="4">
    <location>
        <begin position="4"/>
        <end position="117"/>
    </location>
</feature>
<keyword evidence="2" id="KW-0238">DNA-binding</keyword>
<dbReference type="GO" id="GO:0005829">
    <property type="term" value="C:cytosol"/>
    <property type="evidence" value="ECO:0007669"/>
    <property type="project" value="TreeGrafter"/>
</dbReference>
<evidence type="ECO:0000259" key="5">
    <source>
        <dbReference type="PROSITE" id="PS50930"/>
    </source>
</evidence>
<evidence type="ECO:0000256" key="3">
    <source>
        <dbReference type="PROSITE-ProRule" id="PRU00169"/>
    </source>
</evidence>
<dbReference type="Gene3D" id="2.40.50.1020">
    <property type="entry name" value="LytTr DNA-binding domain"/>
    <property type="match status" value="1"/>
</dbReference>
<dbReference type="OrthoDB" id="236568at2"/>
<protein>
    <recommendedName>
        <fullName evidence="8">Chemotaxis protein CheY</fullName>
    </recommendedName>
</protein>
<dbReference type="GO" id="GO:0000156">
    <property type="term" value="F:phosphorelay response regulator activity"/>
    <property type="evidence" value="ECO:0007669"/>
    <property type="project" value="TreeGrafter"/>
</dbReference>
<keyword evidence="3" id="KW-0597">Phosphoprotein</keyword>
<dbReference type="PATRIC" id="fig|1384054.3.peg.2563"/>
<dbReference type="eggNOG" id="COG3279">
    <property type="taxonomic scope" value="Bacteria"/>
</dbReference>
<dbReference type="GO" id="GO:0006355">
    <property type="term" value="P:regulation of DNA-templated transcription"/>
    <property type="evidence" value="ECO:0007669"/>
    <property type="project" value="TreeGrafter"/>
</dbReference>
<accession>A0A091ASV5</accession>
<dbReference type="STRING" id="1384054.N790_02960"/>
<evidence type="ECO:0000256" key="1">
    <source>
        <dbReference type="ARBA" id="ARBA00023012"/>
    </source>
</evidence>
<dbReference type="Proteomes" id="UP000029392">
    <property type="component" value="Unassembled WGS sequence"/>
</dbReference>
<dbReference type="GO" id="GO:0032993">
    <property type="term" value="C:protein-DNA complex"/>
    <property type="evidence" value="ECO:0007669"/>
    <property type="project" value="TreeGrafter"/>
</dbReference>